<dbReference type="Pfam" id="PF22552">
    <property type="entry name" value="TY-Chap3"/>
    <property type="match status" value="1"/>
</dbReference>
<organism evidence="2 3">
    <name type="scientific">Gordonia polyisoprenivorans</name>
    <dbReference type="NCBI Taxonomy" id="84595"/>
    <lineage>
        <taxon>Bacteria</taxon>
        <taxon>Bacillati</taxon>
        <taxon>Actinomycetota</taxon>
        <taxon>Actinomycetes</taxon>
        <taxon>Mycobacteriales</taxon>
        <taxon>Gordoniaceae</taxon>
        <taxon>Gordonia</taxon>
    </lineage>
</organism>
<proteinExistence type="predicted"/>
<dbReference type="EMBL" id="JAAXPC010000026">
    <property type="protein sequence ID" value="NKY04976.1"/>
    <property type="molecule type" value="Genomic_DNA"/>
</dbReference>
<evidence type="ECO:0000313" key="2">
    <source>
        <dbReference type="EMBL" id="NKY04976.1"/>
    </source>
</evidence>
<dbReference type="Proteomes" id="UP000563898">
    <property type="component" value="Unassembled WGS sequence"/>
</dbReference>
<accession>A0A846WVQ3</accession>
<feature type="domain" description="TY-Chap N-terminal" evidence="1">
    <location>
        <begin position="12"/>
        <end position="122"/>
    </location>
</feature>
<reference evidence="2 3" key="1">
    <citation type="submission" date="2020-04" db="EMBL/GenBank/DDBJ databases">
        <title>MicrobeNet Type strains.</title>
        <authorList>
            <person name="Nicholson A.C."/>
        </authorList>
    </citation>
    <scope>NUCLEOTIDE SEQUENCE [LARGE SCALE GENOMIC DNA]</scope>
    <source>
        <strain evidence="2 3">ATCC BAA-14</strain>
    </source>
</reference>
<gene>
    <name evidence="2" type="ORF">HGA05_25785</name>
</gene>
<dbReference type="AlphaFoldDB" id="A0A846WVQ3"/>
<evidence type="ECO:0000259" key="1">
    <source>
        <dbReference type="Pfam" id="PF22552"/>
    </source>
</evidence>
<comment type="caution">
    <text evidence="2">The sequence shown here is derived from an EMBL/GenBank/DDBJ whole genome shotgun (WGS) entry which is preliminary data.</text>
</comment>
<sequence>MTTSPEQTITDTWRAFTEDLAARLGDLAPGRFDFLESFRASDRLQLITFRATKPGRIRCTIADDALGEDGHSEAALTSAGFRHLPSRREHVLDITRHQHGVTAVHCIRLLRETWDIPFPTFLLLRDACRTATPFADHAPLYSAATKRHLWAVPDLED</sequence>
<evidence type="ECO:0000313" key="3">
    <source>
        <dbReference type="Proteomes" id="UP000563898"/>
    </source>
</evidence>
<name>A0A846WVQ3_9ACTN</name>
<dbReference type="InterPro" id="IPR054344">
    <property type="entry name" value="TY-Chap_N"/>
</dbReference>
<dbReference type="RefSeq" id="WP_006372035.1">
    <property type="nucleotide sequence ID" value="NZ_CP073075.1"/>
</dbReference>
<protein>
    <recommendedName>
        <fullName evidence="1">TY-Chap N-terminal domain-containing protein</fullName>
    </recommendedName>
</protein>